<accession>A0A1H2T251</accession>
<evidence type="ECO:0000313" key="3">
    <source>
        <dbReference type="Proteomes" id="UP000182771"/>
    </source>
</evidence>
<feature type="region of interest" description="Disordered" evidence="1">
    <location>
        <begin position="1"/>
        <end position="78"/>
    </location>
</feature>
<comment type="caution">
    <text evidence="2">The sequence shown here is derived from an EMBL/GenBank/DDBJ whole genome shotgun (WGS) entry which is preliminary data.</text>
</comment>
<gene>
    <name evidence="2" type="ORF">SAMN05444420_10257</name>
</gene>
<feature type="compositionally biased region" description="Low complexity" evidence="1">
    <location>
        <begin position="53"/>
        <end position="71"/>
    </location>
</feature>
<dbReference type="RefSeq" id="WP_016420341.1">
    <property type="nucleotide sequence ID" value="NZ_FNND01000002.1"/>
</dbReference>
<dbReference type="EMBL" id="FNND01000002">
    <property type="protein sequence ID" value="SDW37785.1"/>
    <property type="molecule type" value="Genomic_DNA"/>
</dbReference>
<feature type="region of interest" description="Disordered" evidence="1">
    <location>
        <begin position="101"/>
        <end position="122"/>
    </location>
</feature>
<keyword evidence="3" id="KW-1185">Reference proteome</keyword>
<reference evidence="2 3" key="1">
    <citation type="submission" date="2016-10" db="EMBL/GenBank/DDBJ databases">
        <authorList>
            <person name="Varghese N."/>
            <person name="Submissions S."/>
        </authorList>
    </citation>
    <scope>NUCLEOTIDE SEQUENCE [LARGE SCALE GENOMIC DNA]</scope>
    <source>
        <strain evidence="2 3">DSM 11449</strain>
    </source>
</reference>
<name>A0A1H2T251_9FLAO</name>
<feature type="compositionally biased region" description="Basic residues" evidence="1">
    <location>
        <begin position="102"/>
        <end position="113"/>
    </location>
</feature>
<dbReference type="GeneID" id="85016158"/>
<evidence type="ECO:0000256" key="1">
    <source>
        <dbReference type="SAM" id="MobiDB-lite"/>
    </source>
</evidence>
<dbReference type="Proteomes" id="UP000182771">
    <property type="component" value="Unassembled WGS sequence"/>
</dbReference>
<dbReference type="AlphaFoldDB" id="A0A1H2T251"/>
<proteinExistence type="predicted"/>
<evidence type="ECO:0000313" key="2">
    <source>
        <dbReference type="EMBL" id="SDW37785.1"/>
    </source>
</evidence>
<sequence>MSLDDWQELPSVASIEDEKPVPQALPCTAKDTPAVQPSDSEVVRTPPKTENIAQQTTNTPQQATNTPRQATKPTTGYRRTYQEWFAQNELLEKLLLEEKAKKTQTKLSKKTKSKSTLPDSSV</sequence>
<protein>
    <submittedName>
        <fullName evidence="2">Uncharacterized protein</fullName>
    </submittedName>
</protein>
<organism evidence="2 3">
    <name type="scientific">Capnocytophaga granulosa</name>
    <dbReference type="NCBI Taxonomy" id="45242"/>
    <lineage>
        <taxon>Bacteria</taxon>
        <taxon>Pseudomonadati</taxon>
        <taxon>Bacteroidota</taxon>
        <taxon>Flavobacteriia</taxon>
        <taxon>Flavobacteriales</taxon>
        <taxon>Flavobacteriaceae</taxon>
        <taxon>Capnocytophaga</taxon>
    </lineage>
</organism>